<dbReference type="AlphaFoldDB" id="A0A9P4MKZ6"/>
<keyword evidence="1 4" id="KW-0812">Transmembrane</keyword>
<comment type="subcellular location">
    <subcellularLocation>
        <location evidence="4">Membrane</location>
        <topology evidence="4">Multi-pass membrane protein</topology>
    </subcellularLocation>
</comment>
<protein>
    <recommendedName>
        <fullName evidence="4">Copper transport protein</fullName>
    </recommendedName>
</protein>
<dbReference type="PANTHER" id="PTHR12483:SF120">
    <property type="entry name" value="HIGH-AFFINITY COPPER TRANSPORTER CTRA2"/>
    <property type="match status" value="1"/>
</dbReference>
<keyword evidence="4" id="KW-0813">Transport</keyword>
<evidence type="ECO:0000256" key="1">
    <source>
        <dbReference type="ARBA" id="ARBA00022692"/>
    </source>
</evidence>
<comment type="caution">
    <text evidence="6">The sequence shown here is derived from an EMBL/GenBank/DDBJ whole genome shotgun (WGS) entry which is preliminary data.</text>
</comment>
<evidence type="ECO:0000256" key="3">
    <source>
        <dbReference type="ARBA" id="ARBA00023136"/>
    </source>
</evidence>
<keyword evidence="4" id="KW-0187">Copper transport</keyword>
<feature type="transmembrane region" description="Helical" evidence="4">
    <location>
        <begin position="144"/>
        <end position="162"/>
    </location>
</feature>
<keyword evidence="7" id="KW-1185">Reference proteome</keyword>
<comment type="similarity">
    <text evidence="4">Belongs to the copper transporter (Ctr) (TC 1.A.56) family. SLC31A subfamily.</text>
</comment>
<accession>A0A9P4MKZ6</accession>
<reference evidence="6" key="1">
    <citation type="journal article" date="2020" name="Stud. Mycol.">
        <title>101 Dothideomycetes genomes: a test case for predicting lifestyles and emergence of pathogens.</title>
        <authorList>
            <person name="Haridas S."/>
            <person name="Albert R."/>
            <person name="Binder M."/>
            <person name="Bloem J."/>
            <person name="Labutti K."/>
            <person name="Salamov A."/>
            <person name="Andreopoulos B."/>
            <person name="Baker S."/>
            <person name="Barry K."/>
            <person name="Bills G."/>
            <person name="Bluhm B."/>
            <person name="Cannon C."/>
            <person name="Castanera R."/>
            <person name="Culley D."/>
            <person name="Daum C."/>
            <person name="Ezra D."/>
            <person name="Gonzalez J."/>
            <person name="Henrissat B."/>
            <person name="Kuo A."/>
            <person name="Liang C."/>
            <person name="Lipzen A."/>
            <person name="Lutzoni F."/>
            <person name="Magnuson J."/>
            <person name="Mondo S."/>
            <person name="Nolan M."/>
            <person name="Ohm R."/>
            <person name="Pangilinan J."/>
            <person name="Park H.-J."/>
            <person name="Ramirez L."/>
            <person name="Alfaro M."/>
            <person name="Sun H."/>
            <person name="Tritt A."/>
            <person name="Yoshinaga Y."/>
            <person name="Zwiers L.-H."/>
            <person name="Turgeon B."/>
            <person name="Goodwin S."/>
            <person name="Spatafora J."/>
            <person name="Crous P."/>
            <person name="Grigoriev I."/>
        </authorList>
    </citation>
    <scope>NUCLEOTIDE SEQUENCE</scope>
    <source>
        <strain evidence="6">ATCC 74209</strain>
    </source>
</reference>
<dbReference type="PANTHER" id="PTHR12483">
    <property type="entry name" value="SOLUTE CARRIER FAMILY 31 COPPER TRANSPORTERS"/>
    <property type="match status" value="1"/>
</dbReference>
<keyword evidence="4" id="KW-0186">Copper</keyword>
<evidence type="ECO:0000256" key="5">
    <source>
        <dbReference type="SAM" id="MobiDB-lite"/>
    </source>
</evidence>
<keyword evidence="2 4" id="KW-1133">Transmembrane helix</keyword>
<dbReference type="Proteomes" id="UP000799536">
    <property type="component" value="Unassembled WGS sequence"/>
</dbReference>
<evidence type="ECO:0000313" key="7">
    <source>
        <dbReference type="Proteomes" id="UP000799536"/>
    </source>
</evidence>
<proteinExistence type="inferred from homology"/>
<evidence type="ECO:0000313" key="6">
    <source>
        <dbReference type="EMBL" id="KAF2196509.1"/>
    </source>
</evidence>
<dbReference type="OrthoDB" id="73901at2759"/>
<name>A0A9P4MKZ6_9PLEO</name>
<dbReference type="EMBL" id="ML994375">
    <property type="protein sequence ID" value="KAF2196509.1"/>
    <property type="molecule type" value="Genomic_DNA"/>
</dbReference>
<evidence type="ECO:0000256" key="4">
    <source>
        <dbReference type="RuleBase" id="RU367022"/>
    </source>
</evidence>
<dbReference type="GO" id="GO:0005886">
    <property type="term" value="C:plasma membrane"/>
    <property type="evidence" value="ECO:0007669"/>
    <property type="project" value="TreeGrafter"/>
</dbReference>
<keyword evidence="4" id="KW-0406">Ion transport</keyword>
<feature type="region of interest" description="Disordered" evidence="5">
    <location>
        <begin position="1"/>
        <end position="22"/>
    </location>
</feature>
<sequence>MAPHDGHSMSGMDMATDSSTSSGMQGMSSTFFSGTTTPLYSAQWVPSTAGAYAGTCIFLIIFAMLFRGGFALKHYLEIRWLASARKRKYVVVADKTPISEQIKADADSTTGILTTNGVEESIRLIQAPISHVQPWRFSVDFPRALLVMVLVGCAYLLMLAVMTFNVGYYISIVGGTFIGELIFGRYSQAWGHDH</sequence>
<evidence type="ECO:0000256" key="2">
    <source>
        <dbReference type="ARBA" id="ARBA00022989"/>
    </source>
</evidence>
<dbReference type="InterPro" id="IPR007274">
    <property type="entry name" value="Cop_transporter"/>
</dbReference>
<dbReference type="Pfam" id="PF04145">
    <property type="entry name" value="Ctr"/>
    <property type="match status" value="1"/>
</dbReference>
<organism evidence="6 7">
    <name type="scientific">Delitschia confertaspora ATCC 74209</name>
    <dbReference type="NCBI Taxonomy" id="1513339"/>
    <lineage>
        <taxon>Eukaryota</taxon>
        <taxon>Fungi</taxon>
        <taxon>Dikarya</taxon>
        <taxon>Ascomycota</taxon>
        <taxon>Pezizomycotina</taxon>
        <taxon>Dothideomycetes</taxon>
        <taxon>Pleosporomycetidae</taxon>
        <taxon>Pleosporales</taxon>
        <taxon>Delitschiaceae</taxon>
        <taxon>Delitschia</taxon>
    </lineage>
</organism>
<feature type="transmembrane region" description="Helical" evidence="4">
    <location>
        <begin position="49"/>
        <end position="70"/>
    </location>
</feature>
<dbReference type="GO" id="GO:0005375">
    <property type="term" value="F:copper ion transmembrane transporter activity"/>
    <property type="evidence" value="ECO:0007669"/>
    <property type="project" value="UniProtKB-UniRule"/>
</dbReference>
<keyword evidence="3 4" id="KW-0472">Membrane</keyword>
<gene>
    <name evidence="6" type="ORF">GQ43DRAFT_459093</name>
</gene>